<dbReference type="Proteomes" id="UP000180235">
    <property type="component" value="Chromosome"/>
</dbReference>
<dbReference type="InterPro" id="IPR010903">
    <property type="entry name" value="DUF1517"/>
</dbReference>
<organism evidence="3 4">
    <name type="scientific">Gloeomargarita lithophora Alchichica-D10</name>
    <dbReference type="NCBI Taxonomy" id="1188229"/>
    <lineage>
        <taxon>Bacteria</taxon>
        <taxon>Bacillati</taxon>
        <taxon>Cyanobacteriota</taxon>
        <taxon>Cyanophyceae</taxon>
        <taxon>Gloeomargaritales</taxon>
        <taxon>Gloeomargaritaceae</taxon>
        <taxon>Gloeomargarita</taxon>
    </lineage>
</organism>
<sequence>MVKRFLAQILCVLALVSILTLGGVSPAWAARTGGRISGGSFRRPTSSYRLPSRSANPSYNRGYYGGGGIGFPLFTPFFFGGGGLFSVVLLLGVAGFIVQAVQRFQEQRQEQALLNPTVTVAQMQVALLAQARSLQKELDQLAKTSTTDTGRGRVQLVQGLTLALLRHPEYWSYAYTSTEKVPLNQAETEFNRLALRVRAQVQQETLVNATVQTPSVNLTDAEPGEYLLVTLLVASTTPVKLPVIQTLTDVKNALTTLGSVGADALLALEILWSPQAQGDTLSQEELVTAHPLLRPV</sequence>
<keyword evidence="1" id="KW-1133">Transmembrane helix</keyword>
<evidence type="ECO:0000256" key="1">
    <source>
        <dbReference type="SAM" id="Phobius"/>
    </source>
</evidence>
<evidence type="ECO:0000313" key="3">
    <source>
        <dbReference type="EMBL" id="APB33535.1"/>
    </source>
</evidence>
<gene>
    <name evidence="3" type="ORF">GlitD10_1215</name>
</gene>
<feature type="signal peptide" evidence="2">
    <location>
        <begin position="1"/>
        <end position="29"/>
    </location>
</feature>
<feature type="transmembrane region" description="Helical" evidence="1">
    <location>
        <begin position="77"/>
        <end position="98"/>
    </location>
</feature>
<name>A0A1J0AC91_9CYAN</name>
<dbReference type="KEGG" id="glt:GlitD10_1215"/>
<keyword evidence="1" id="KW-0812">Transmembrane</keyword>
<reference evidence="3 4" key="1">
    <citation type="submission" date="2016-10" db="EMBL/GenBank/DDBJ databases">
        <title>Description of Gloeomargarita lithophora gen. nov., sp. nov., a thylakoid-bearing basal-branching cyanobacterium with intracellular carbonates, and proposal for Gloeomargaritales ord. nov.</title>
        <authorList>
            <person name="Moreira D."/>
            <person name="Tavera R."/>
            <person name="Benzerara K."/>
            <person name="Skouri-Panet F."/>
            <person name="Couradeau E."/>
            <person name="Gerard E."/>
            <person name="Loussert C."/>
            <person name="Novelo E."/>
            <person name="Zivanovic Y."/>
            <person name="Lopez-Garcia P."/>
        </authorList>
    </citation>
    <scope>NUCLEOTIDE SEQUENCE [LARGE SCALE GENOMIC DNA]</scope>
    <source>
        <strain evidence="3 4">D10</strain>
    </source>
</reference>
<keyword evidence="2" id="KW-0732">Signal</keyword>
<dbReference type="PIRSF" id="PIRSF037221">
    <property type="entry name" value="DUF1517"/>
    <property type="match status" value="1"/>
</dbReference>
<dbReference type="STRING" id="1188229.GlitD10_1215"/>
<dbReference type="PANTHER" id="PTHR33975">
    <property type="entry name" value="MYELIN-ASSOCIATED OLIGODENDROCYTE BASIC PROTEIN"/>
    <property type="match status" value="1"/>
</dbReference>
<feature type="chain" id="PRO_5009608710" evidence="2">
    <location>
        <begin position="30"/>
        <end position="296"/>
    </location>
</feature>
<dbReference type="InterPro" id="IPR053023">
    <property type="entry name" value="FLAP_modulator"/>
</dbReference>
<keyword evidence="4" id="KW-1185">Reference proteome</keyword>
<proteinExistence type="predicted"/>
<dbReference type="AlphaFoldDB" id="A0A1J0AC91"/>
<protein>
    <submittedName>
        <fullName evidence="3">Membrane protein</fullName>
    </submittedName>
</protein>
<accession>A0A1J0AC91</accession>
<evidence type="ECO:0000313" key="4">
    <source>
        <dbReference type="Proteomes" id="UP000180235"/>
    </source>
</evidence>
<keyword evidence="1" id="KW-0472">Membrane</keyword>
<dbReference type="EMBL" id="CP017675">
    <property type="protein sequence ID" value="APB33535.1"/>
    <property type="molecule type" value="Genomic_DNA"/>
</dbReference>
<dbReference type="PANTHER" id="PTHR33975:SF2">
    <property type="entry name" value="MYELIN-ASSOCIATED OLIGODENDROCYTE BASIC PROTEIN"/>
    <property type="match status" value="1"/>
</dbReference>
<dbReference type="Pfam" id="PF07466">
    <property type="entry name" value="DUF1517"/>
    <property type="match status" value="1"/>
</dbReference>
<evidence type="ECO:0000256" key="2">
    <source>
        <dbReference type="SAM" id="SignalP"/>
    </source>
</evidence>